<protein>
    <submittedName>
        <fullName evidence="1">Uncharacterized protein</fullName>
    </submittedName>
</protein>
<evidence type="ECO:0000313" key="1">
    <source>
        <dbReference type="EMBL" id="KAK2112334.1"/>
    </source>
</evidence>
<name>A0ABQ9VSH1_SAGOE</name>
<keyword evidence="2" id="KW-1185">Reference proteome</keyword>
<accession>A0ABQ9VSH1</accession>
<sequence>MEIKASYSLQLLTETPVYPPPGRPRFKQLLWDPQRHRQGCEAMKLPPWKLLKFNHAAFSCSSPQFQQLSVNQFKVTWTDGFGPWASATEHHLIQVVEAGAPQQLRPATACPSAISPSVYLPVWTPKKRWLQGA</sequence>
<gene>
    <name evidence="1" type="ORF">P7K49_012081</name>
</gene>
<proteinExistence type="predicted"/>
<evidence type="ECO:0000313" key="2">
    <source>
        <dbReference type="Proteomes" id="UP001266305"/>
    </source>
</evidence>
<comment type="caution">
    <text evidence="1">The sequence shown here is derived from an EMBL/GenBank/DDBJ whole genome shotgun (WGS) entry which is preliminary data.</text>
</comment>
<organism evidence="1 2">
    <name type="scientific">Saguinus oedipus</name>
    <name type="common">Cotton-top tamarin</name>
    <name type="synonym">Oedipomidas oedipus</name>
    <dbReference type="NCBI Taxonomy" id="9490"/>
    <lineage>
        <taxon>Eukaryota</taxon>
        <taxon>Metazoa</taxon>
        <taxon>Chordata</taxon>
        <taxon>Craniata</taxon>
        <taxon>Vertebrata</taxon>
        <taxon>Euteleostomi</taxon>
        <taxon>Mammalia</taxon>
        <taxon>Eutheria</taxon>
        <taxon>Euarchontoglires</taxon>
        <taxon>Primates</taxon>
        <taxon>Haplorrhini</taxon>
        <taxon>Platyrrhini</taxon>
        <taxon>Cebidae</taxon>
        <taxon>Callitrichinae</taxon>
        <taxon>Saguinus</taxon>
    </lineage>
</organism>
<dbReference type="Proteomes" id="UP001266305">
    <property type="component" value="Unassembled WGS sequence"/>
</dbReference>
<dbReference type="EMBL" id="JASSZA010000005">
    <property type="protein sequence ID" value="KAK2112334.1"/>
    <property type="molecule type" value="Genomic_DNA"/>
</dbReference>
<reference evidence="1 2" key="1">
    <citation type="submission" date="2023-05" db="EMBL/GenBank/DDBJ databases">
        <title>B98-5 Cell Line De Novo Hybrid Assembly: An Optical Mapping Approach.</title>
        <authorList>
            <person name="Kananen K."/>
            <person name="Auerbach J.A."/>
            <person name="Kautto E."/>
            <person name="Blachly J.S."/>
        </authorList>
    </citation>
    <scope>NUCLEOTIDE SEQUENCE [LARGE SCALE GENOMIC DNA]</scope>
    <source>
        <strain evidence="1">B95-8</strain>
        <tissue evidence="1">Cell line</tissue>
    </source>
</reference>